<evidence type="ECO:0000256" key="5">
    <source>
        <dbReference type="ARBA" id="ARBA00022821"/>
    </source>
</evidence>
<evidence type="ECO:0000256" key="8">
    <source>
        <dbReference type="SAM" id="Phobius"/>
    </source>
</evidence>
<dbReference type="InterPro" id="IPR042197">
    <property type="entry name" value="Apaf_helical"/>
</dbReference>
<name>A0A7J0GJ20_9ERIC</name>
<keyword evidence="14" id="KW-1185">Reference proteome</keyword>
<dbReference type="CDD" id="cd14798">
    <property type="entry name" value="RX-CC_like"/>
    <property type="match status" value="1"/>
</dbReference>
<dbReference type="InterPro" id="IPR032675">
    <property type="entry name" value="LRR_dom_sf"/>
</dbReference>
<evidence type="ECO:0000313" key="13">
    <source>
        <dbReference type="EMBL" id="GFZ10807.1"/>
    </source>
</evidence>
<dbReference type="InterPro" id="IPR044974">
    <property type="entry name" value="Disease_R_plants"/>
</dbReference>
<keyword evidence="8" id="KW-0812">Transmembrane</keyword>
<reference evidence="13 14" key="1">
    <citation type="submission" date="2019-07" db="EMBL/GenBank/DDBJ databases">
        <title>De Novo Assembly of kiwifruit Actinidia rufa.</title>
        <authorList>
            <person name="Sugita-Konishi S."/>
            <person name="Sato K."/>
            <person name="Mori E."/>
            <person name="Abe Y."/>
            <person name="Kisaki G."/>
            <person name="Hamano K."/>
            <person name="Suezawa K."/>
            <person name="Otani M."/>
            <person name="Fukuda T."/>
            <person name="Manabe T."/>
            <person name="Gomi K."/>
            <person name="Tabuchi M."/>
            <person name="Akimitsu K."/>
            <person name="Kataoka I."/>
        </authorList>
    </citation>
    <scope>NUCLEOTIDE SEQUENCE [LARGE SCALE GENOMIC DNA]</scope>
    <source>
        <strain evidence="14">cv. Fuchu</strain>
    </source>
</reference>
<dbReference type="Gene3D" id="3.80.10.10">
    <property type="entry name" value="Ribonuclease Inhibitor"/>
    <property type="match status" value="2"/>
</dbReference>
<comment type="similarity">
    <text evidence="1">Belongs to the disease resistance NB-LRR family.</text>
</comment>
<feature type="compositionally biased region" description="Low complexity" evidence="7">
    <location>
        <begin position="233"/>
        <end position="253"/>
    </location>
</feature>
<evidence type="ECO:0000259" key="10">
    <source>
        <dbReference type="Pfam" id="PF18052"/>
    </source>
</evidence>
<feature type="domain" description="Disease resistance R13L4/SHOC-2-like LRR" evidence="12">
    <location>
        <begin position="670"/>
        <end position="957"/>
    </location>
</feature>
<dbReference type="FunFam" id="3.40.50.300:FF:001091">
    <property type="entry name" value="Probable disease resistance protein At1g61300"/>
    <property type="match status" value="1"/>
</dbReference>
<dbReference type="Gene3D" id="3.40.50.300">
    <property type="entry name" value="P-loop containing nucleotide triphosphate hydrolases"/>
    <property type="match status" value="1"/>
</dbReference>
<dbReference type="InterPro" id="IPR038005">
    <property type="entry name" value="RX-like_CC"/>
</dbReference>
<keyword evidence="6" id="KW-0067">ATP-binding</keyword>
<dbReference type="InterPro" id="IPR027417">
    <property type="entry name" value="P-loop_NTPase"/>
</dbReference>
<evidence type="ECO:0000256" key="4">
    <source>
        <dbReference type="ARBA" id="ARBA00022741"/>
    </source>
</evidence>
<dbReference type="Proteomes" id="UP000585474">
    <property type="component" value="Unassembled WGS sequence"/>
</dbReference>
<dbReference type="InterPro" id="IPR041118">
    <property type="entry name" value="Rx_N"/>
</dbReference>
<comment type="caution">
    <text evidence="13">The sequence shown here is derived from an EMBL/GenBank/DDBJ whole genome shotgun (WGS) entry which is preliminary data.</text>
</comment>
<dbReference type="Pfam" id="PF18052">
    <property type="entry name" value="Rx_N"/>
    <property type="match status" value="1"/>
</dbReference>
<dbReference type="FunFam" id="1.10.10.10:FF:000322">
    <property type="entry name" value="Probable disease resistance protein At1g63360"/>
    <property type="match status" value="1"/>
</dbReference>
<dbReference type="FunFam" id="1.10.8.430:FF:000003">
    <property type="entry name" value="Probable disease resistance protein At5g66910"/>
    <property type="match status" value="1"/>
</dbReference>
<keyword evidence="8" id="KW-0472">Membrane</keyword>
<protein>
    <submittedName>
        <fullName evidence="13">Uncharacterized protein</fullName>
    </submittedName>
</protein>
<dbReference type="Pfam" id="PF00931">
    <property type="entry name" value="NB-ARC"/>
    <property type="match status" value="1"/>
</dbReference>
<proteinExistence type="inferred from homology"/>
<dbReference type="InterPro" id="IPR002182">
    <property type="entry name" value="NB-ARC"/>
</dbReference>
<keyword evidence="3" id="KW-0677">Repeat</keyword>
<feature type="domain" description="Disease resistance protein winged helix" evidence="11">
    <location>
        <begin position="514"/>
        <end position="587"/>
    </location>
</feature>
<dbReference type="PRINTS" id="PR00364">
    <property type="entry name" value="DISEASERSIST"/>
</dbReference>
<dbReference type="GO" id="GO:0051607">
    <property type="term" value="P:defense response to virus"/>
    <property type="evidence" value="ECO:0007669"/>
    <property type="project" value="UniProtKB-ARBA"/>
</dbReference>
<dbReference type="SUPFAM" id="SSF52058">
    <property type="entry name" value="L domain-like"/>
    <property type="match status" value="1"/>
</dbReference>
<evidence type="ECO:0000256" key="1">
    <source>
        <dbReference type="ARBA" id="ARBA00008894"/>
    </source>
</evidence>
<feature type="domain" description="Disease resistance N-terminal" evidence="10">
    <location>
        <begin position="5"/>
        <end position="91"/>
    </location>
</feature>
<dbReference type="PANTHER" id="PTHR23155">
    <property type="entry name" value="DISEASE RESISTANCE PROTEIN RP"/>
    <property type="match status" value="1"/>
</dbReference>
<dbReference type="Gene3D" id="1.20.5.4130">
    <property type="match status" value="1"/>
</dbReference>
<dbReference type="Gene3D" id="1.10.10.10">
    <property type="entry name" value="Winged helix-like DNA-binding domain superfamily/Winged helix DNA-binding domain"/>
    <property type="match status" value="1"/>
</dbReference>
<keyword evidence="5" id="KW-0611">Plant defense</keyword>
<evidence type="ECO:0000259" key="9">
    <source>
        <dbReference type="Pfam" id="PF00931"/>
    </source>
</evidence>
<evidence type="ECO:0000256" key="6">
    <source>
        <dbReference type="ARBA" id="ARBA00022840"/>
    </source>
</evidence>
<dbReference type="PANTHER" id="PTHR23155:SF1185">
    <property type="entry name" value="DISEASE RESISTANCE RPP8-LIKE PROTEIN 3-RELATED"/>
    <property type="match status" value="1"/>
</dbReference>
<gene>
    <name evidence="13" type="ORF">Acr_22g0002050</name>
</gene>
<evidence type="ECO:0000256" key="7">
    <source>
        <dbReference type="SAM" id="MobiDB-lite"/>
    </source>
</evidence>
<dbReference type="EMBL" id="BJWL01000022">
    <property type="protein sequence ID" value="GFZ10807.1"/>
    <property type="molecule type" value="Genomic_DNA"/>
</dbReference>
<dbReference type="GO" id="GO:0098542">
    <property type="term" value="P:defense response to other organism"/>
    <property type="evidence" value="ECO:0007669"/>
    <property type="project" value="TreeGrafter"/>
</dbReference>
<feature type="region of interest" description="Disordered" evidence="7">
    <location>
        <begin position="230"/>
        <end position="253"/>
    </location>
</feature>
<dbReference type="InterPro" id="IPR058922">
    <property type="entry name" value="WHD_DRP"/>
</dbReference>
<dbReference type="AlphaFoldDB" id="A0A7J0GJ20"/>
<keyword evidence="2" id="KW-0433">Leucine-rich repeat</keyword>
<feature type="domain" description="NB-ARC" evidence="9">
    <location>
        <begin position="267"/>
        <end position="421"/>
    </location>
</feature>
<evidence type="ECO:0000256" key="2">
    <source>
        <dbReference type="ARBA" id="ARBA00022614"/>
    </source>
</evidence>
<organism evidence="13 14">
    <name type="scientific">Actinidia rufa</name>
    <dbReference type="NCBI Taxonomy" id="165716"/>
    <lineage>
        <taxon>Eukaryota</taxon>
        <taxon>Viridiplantae</taxon>
        <taxon>Streptophyta</taxon>
        <taxon>Embryophyta</taxon>
        <taxon>Tracheophyta</taxon>
        <taxon>Spermatophyta</taxon>
        <taxon>Magnoliopsida</taxon>
        <taxon>eudicotyledons</taxon>
        <taxon>Gunneridae</taxon>
        <taxon>Pentapetalae</taxon>
        <taxon>asterids</taxon>
        <taxon>Ericales</taxon>
        <taxon>Actinidiaceae</taxon>
        <taxon>Actinidia</taxon>
    </lineage>
</organism>
<keyword evidence="8" id="KW-1133">Transmembrane helix</keyword>
<evidence type="ECO:0000259" key="12">
    <source>
        <dbReference type="Pfam" id="PF23598"/>
    </source>
</evidence>
<dbReference type="GO" id="GO:0005524">
    <property type="term" value="F:ATP binding"/>
    <property type="evidence" value="ECO:0007669"/>
    <property type="project" value="UniProtKB-KW"/>
</dbReference>
<feature type="transmembrane region" description="Helical" evidence="8">
    <location>
        <begin position="203"/>
        <end position="222"/>
    </location>
</feature>
<dbReference type="InterPro" id="IPR055414">
    <property type="entry name" value="LRR_R13L4/SHOC2-like"/>
</dbReference>
<evidence type="ECO:0000256" key="3">
    <source>
        <dbReference type="ARBA" id="ARBA00022737"/>
    </source>
</evidence>
<dbReference type="Gene3D" id="1.10.8.430">
    <property type="entry name" value="Helical domain of apoptotic protease-activating factors"/>
    <property type="match status" value="1"/>
</dbReference>
<dbReference type="Pfam" id="PF23598">
    <property type="entry name" value="LRR_14"/>
    <property type="match status" value="1"/>
</dbReference>
<dbReference type="InterPro" id="IPR036388">
    <property type="entry name" value="WH-like_DNA-bd_sf"/>
</dbReference>
<sequence>MERAVVSSVVGRLGDMLIQEAKFLDGVSDQVEQLCLELKRMQCFLEDTDHAIHDDDDADARVMNRAVEIRELAYEAEAILENYVNKVASKGKGNIQTVLNLRSVHKVGNQIKTIKDKITDHTRSLTTYSTGGPDQVTSLAHERQLELRRTYHHVIDEDFVGFEQDLKTVVNHLMEVNRRESHQQACERGGTRIDYFWPPLRRVAVGFHWAIMLFIGAFSMFWRRQAPVSTKLNSNSDNSESSNSASDNSDSGNSLSDNAVSVNYISDYRIVSICGMGGLGKTTLARTVYHHRDVRSHFDGFAWACISQQYQTRNILQGILCQLVPEKNDEVSKMTNEELYENLYQVQQMKKCLVVLDDIWSMDAWNCLKPAFPNAKKGSKILVTTRNQKLASQIHPCHFLHELRCLNEKESWDLFEKKALLRRDGTGSRIDTNMEALGRQMVKRCGGLPLAIVVLGGLLATKSTSKEWDMVYKNVKSHRWIPWIEDDGVSKVLALSYHDLPYQLKPCFLYFSFFPEDYEIRAEKLYSLWMAEGILSTEGREKEETMLEVAECYLAELAQRCMIQVQVKEVTGRIKYCRIHDILRDLCISKAKIRDFLRTIYLQRETDQVDFFSTSTAKIRRLAIHLSRDVESVVLPVLESTQQLRSIVFFTQNPTIGEEARGRPSLQLNSHFKNLKLLRTLDLEGFDFTNISLKAIGELLSLRYLSFRNCTCIRDLPQSIFKLRYLETLDLRTYFTSAEAIVLKKMERLRHLYLAHYSDFRYQFKLDGLSNLETLDGFHTRNCDVNDLCKLTNLRQLKAEFNGREDNNQYLAAFINYLSTSASQLRQTSLLIFGCNFLSEEGLILFRQLLGCHHLYRLDIDGRIPELPEHQCFSPGLARLSLRNCELSEDPMPTLERLPNLKRLFVSDCSVDRMVISAKGFPQLKRLAIARQSNLTELAVERGSMPNLSSLHFARCRELEMVPEGESVAGQVGVRLAK</sequence>
<dbReference type="GO" id="GO:0043531">
    <property type="term" value="F:ADP binding"/>
    <property type="evidence" value="ECO:0007669"/>
    <property type="project" value="InterPro"/>
</dbReference>
<dbReference type="Pfam" id="PF23559">
    <property type="entry name" value="WHD_DRP"/>
    <property type="match status" value="1"/>
</dbReference>
<evidence type="ECO:0000313" key="14">
    <source>
        <dbReference type="Proteomes" id="UP000585474"/>
    </source>
</evidence>
<evidence type="ECO:0000259" key="11">
    <source>
        <dbReference type="Pfam" id="PF23559"/>
    </source>
</evidence>
<dbReference type="OrthoDB" id="646178at2759"/>
<keyword evidence="4" id="KW-0547">Nucleotide-binding</keyword>
<accession>A0A7J0GJ20</accession>
<dbReference type="SUPFAM" id="SSF52540">
    <property type="entry name" value="P-loop containing nucleoside triphosphate hydrolases"/>
    <property type="match status" value="1"/>
</dbReference>